<dbReference type="InterPro" id="IPR007356">
    <property type="entry name" value="tRNA_m1G_MeTrfase_euk"/>
</dbReference>
<organism>
    <name type="scientific">Branchiostoma floridae</name>
    <name type="common">Florida lancelet</name>
    <name type="synonym">Amphioxus</name>
    <dbReference type="NCBI Taxonomy" id="7739"/>
    <lineage>
        <taxon>Eukaryota</taxon>
        <taxon>Metazoa</taxon>
        <taxon>Chordata</taxon>
        <taxon>Cephalochordata</taxon>
        <taxon>Leptocardii</taxon>
        <taxon>Amphioxiformes</taxon>
        <taxon>Branchiostomatidae</taxon>
        <taxon>Branchiostoma</taxon>
    </lineage>
</organism>
<dbReference type="InParanoid" id="C3Z4U1"/>
<dbReference type="GO" id="GO:0032259">
    <property type="term" value="P:methylation"/>
    <property type="evidence" value="ECO:0007669"/>
    <property type="project" value="UniProtKB-KW"/>
</dbReference>
<keyword evidence="2" id="KW-0489">Methyltransferase</keyword>
<evidence type="ECO:0000256" key="4">
    <source>
        <dbReference type="ARBA" id="ARBA00022691"/>
    </source>
</evidence>
<dbReference type="Gene3D" id="3.40.1280.30">
    <property type="match status" value="1"/>
</dbReference>
<evidence type="ECO:0000256" key="3">
    <source>
        <dbReference type="ARBA" id="ARBA00022679"/>
    </source>
</evidence>
<reference evidence="7" key="1">
    <citation type="journal article" date="2008" name="Nature">
        <title>The amphioxus genome and the evolution of the chordate karyotype.</title>
        <authorList>
            <consortium name="US DOE Joint Genome Institute (JGI-PGF)"/>
            <person name="Putnam N.H."/>
            <person name="Butts T."/>
            <person name="Ferrier D.E.K."/>
            <person name="Furlong R.F."/>
            <person name="Hellsten U."/>
            <person name="Kawashima T."/>
            <person name="Robinson-Rechavi M."/>
            <person name="Shoguchi E."/>
            <person name="Terry A."/>
            <person name="Yu J.-K."/>
            <person name="Benito-Gutierrez E.L."/>
            <person name="Dubchak I."/>
            <person name="Garcia-Fernandez J."/>
            <person name="Gibson-Brown J.J."/>
            <person name="Grigoriev I.V."/>
            <person name="Horton A.C."/>
            <person name="de Jong P.J."/>
            <person name="Jurka J."/>
            <person name="Kapitonov V.V."/>
            <person name="Kohara Y."/>
            <person name="Kuroki Y."/>
            <person name="Lindquist E."/>
            <person name="Lucas S."/>
            <person name="Osoegawa K."/>
            <person name="Pennacchio L.A."/>
            <person name="Salamov A.A."/>
            <person name="Satou Y."/>
            <person name="Sauka-Spengler T."/>
            <person name="Schmutz J."/>
            <person name="Shin-I T."/>
            <person name="Toyoda A."/>
            <person name="Bronner-Fraser M."/>
            <person name="Fujiyama A."/>
            <person name="Holland L.Z."/>
            <person name="Holland P.W.H."/>
            <person name="Satoh N."/>
            <person name="Rokhsar D.S."/>
        </authorList>
    </citation>
    <scope>NUCLEOTIDE SEQUENCE [LARGE SCALE GENOMIC DNA]</scope>
    <source>
        <strain evidence="7">S238N-H82</strain>
        <tissue evidence="7">Testes</tissue>
    </source>
</reference>
<dbReference type="GO" id="GO:0052905">
    <property type="term" value="F:tRNA (guanosine(9)-N1)-methyltransferase activity"/>
    <property type="evidence" value="ECO:0007669"/>
    <property type="project" value="UniProtKB-EC"/>
</dbReference>
<evidence type="ECO:0000313" key="7">
    <source>
        <dbReference type="EMBL" id="EEN52298.1"/>
    </source>
</evidence>
<gene>
    <name evidence="7" type="ORF">BRAFLDRAFT_82121</name>
</gene>
<dbReference type="eggNOG" id="KOG2967">
    <property type="taxonomic scope" value="Eukaryota"/>
</dbReference>
<keyword evidence="3" id="KW-0808">Transferase</keyword>
<dbReference type="InterPro" id="IPR028564">
    <property type="entry name" value="MT_TRM10-typ"/>
</dbReference>
<dbReference type="EMBL" id="GG666582">
    <property type="protein sequence ID" value="EEN52298.1"/>
    <property type="molecule type" value="Genomic_DNA"/>
</dbReference>
<evidence type="ECO:0000256" key="2">
    <source>
        <dbReference type="ARBA" id="ARBA00022603"/>
    </source>
</evidence>
<comment type="catalytic activity">
    <reaction evidence="5">
        <text>guanosine(9) in tRNA + S-adenosyl-L-methionine = N(1)-methylguanosine(9) in tRNA + S-adenosyl-L-homocysteine + H(+)</text>
        <dbReference type="Rhea" id="RHEA:43156"/>
        <dbReference type="Rhea" id="RHEA-COMP:10367"/>
        <dbReference type="Rhea" id="RHEA-COMP:10368"/>
        <dbReference type="ChEBI" id="CHEBI:15378"/>
        <dbReference type="ChEBI" id="CHEBI:57856"/>
        <dbReference type="ChEBI" id="CHEBI:59789"/>
        <dbReference type="ChEBI" id="CHEBI:73542"/>
        <dbReference type="ChEBI" id="CHEBI:74269"/>
        <dbReference type="EC" id="2.1.1.221"/>
    </reaction>
</comment>
<evidence type="ECO:0000256" key="5">
    <source>
        <dbReference type="ARBA" id="ARBA00048434"/>
    </source>
</evidence>
<sequence length="297" mass="33830">MDNRWDNLPGTIVCKRRGKMGRSEQPDHQIRKVKQPSNIRTAQINTTDHSPHNVLSDPFNNGNPTISSTQLLMFHMLLPSDEEPFTSYKKMIYEEQGDDIMDTPQLGGMETGDQEGEILAGMEHLSKTQRRKRLRYLRIADTRRLHRKEKKKEAQQRKRERTRQLECLTKELPGAAGDDSTEYQPQECAALPASAGAGQGHVSKLEHQKHIRRKLETAVKKGLRVVLDMSFGEKMTQKEASRLAGQVGRVHGANKLSARPFHMYLTSLVQDGTLHRECVRRNDGFQNFIGVRSLVLL</sequence>
<evidence type="ECO:0000256" key="1">
    <source>
        <dbReference type="ARBA" id="ARBA00012797"/>
    </source>
</evidence>
<dbReference type="PANTHER" id="PTHR13563">
    <property type="entry name" value="TRNA (GUANINE-9-) METHYLTRANSFERASE"/>
    <property type="match status" value="1"/>
</dbReference>
<dbReference type="PROSITE" id="PS51675">
    <property type="entry name" value="SAM_MT_TRM10"/>
    <property type="match status" value="1"/>
</dbReference>
<dbReference type="AlphaFoldDB" id="C3Z4U1"/>
<feature type="domain" description="SAM-dependent MTase TRM10-type" evidence="6">
    <location>
        <begin position="211"/>
        <end position="297"/>
    </location>
</feature>
<name>C3Z4U1_BRAFL</name>
<accession>C3Z4U1</accession>
<dbReference type="EC" id="2.1.1.221" evidence="1"/>
<dbReference type="PANTHER" id="PTHR13563:SF19">
    <property type="entry name" value="TRNA METHYLTRANSFERASE 10 HOMOLOG B"/>
    <property type="match status" value="1"/>
</dbReference>
<proteinExistence type="predicted"/>
<evidence type="ECO:0000259" key="6">
    <source>
        <dbReference type="PROSITE" id="PS51675"/>
    </source>
</evidence>
<protein>
    <recommendedName>
        <fullName evidence="1">tRNA (guanine(9)-N(1))-methyltransferase</fullName>
        <ecNumber evidence="1">2.1.1.221</ecNumber>
    </recommendedName>
</protein>
<keyword evidence="4" id="KW-0949">S-adenosyl-L-methionine</keyword>
<dbReference type="InterPro" id="IPR038459">
    <property type="entry name" value="MT_TRM10-typ_sf"/>
</dbReference>
<dbReference type="STRING" id="7739.C3Z4U1"/>